<proteinExistence type="inferred from homology"/>
<dbReference type="Proteomes" id="UP000694892">
    <property type="component" value="Chromosome 8L"/>
</dbReference>
<dbReference type="SMART" id="SM00248">
    <property type="entry name" value="ANK"/>
    <property type="match status" value="5"/>
</dbReference>
<organism evidence="8 9">
    <name type="scientific">Xenopus laevis</name>
    <name type="common">African clawed frog</name>
    <dbReference type="NCBI Taxonomy" id="8355"/>
    <lineage>
        <taxon>Eukaryota</taxon>
        <taxon>Metazoa</taxon>
        <taxon>Chordata</taxon>
        <taxon>Craniata</taxon>
        <taxon>Vertebrata</taxon>
        <taxon>Euteleostomi</taxon>
        <taxon>Amphibia</taxon>
        <taxon>Batrachia</taxon>
        <taxon>Anura</taxon>
        <taxon>Pipoidea</taxon>
        <taxon>Pipidae</taxon>
        <taxon>Xenopodinae</taxon>
        <taxon>Xenopus</taxon>
        <taxon>Xenopus</taxon>
    </lineage>
</organism>
<dbReference type="PANTHER" id="PTHR46680">
    <property type="entry name" value="NF-KAPPA-B INHIBITOR ALPHA"/>
    <property type="match status" value="1"/>
</dbReference>
<dbReference type="GO" id="GO:0005829">
    <property type="term" value="C:cytosol"/>
    <property type="evidence" value="ECO:0007669"/>
    <property type="project" value="TreeGrafter"/>
</dbReference>
<evidence type="ECO:0000256" key="1">
    <source>
        <dbReference type="ARBA" id="ARBA00022737"/>
    </source>
</evidence>
<dbReference type="InterPro" id="IPR002110">
    <property type="entry name" value="Ankyrin_rpt"/>
</dbReference>
<dbReference type="SUPFAM" id="SSF48403">
    <property type="entry name" value="Ankyrin repeat"/>
    <property type="match status" value="1"/>
</dbReference>
<gene>
    <name evidence="8" type="ORF">XELAEV_18039957mg</name>
</gene>
<sequence length="315" mass="35894">MSVPFHDYQGNMMEGEARDLRKDKLLQDDRFDSGLDSLKEDEYTAIMKDINELRIDVPSDTPYCEPEPWKKEVNEDGDTFLHLAIIHEEKALVKEAIRRSYKDHCYLNKQNNLHQTALHLAVITEQHEISQFLFEAGCDPEIQDFRGNTALHIACKQGSLRGVGVIIQHCEKQLPALLKSVNYDGHTCLHLASIQGYLALVEILIAKGADVNAQEPCNGRTALHMAVDLQNYDLMSLLLNFGADVNRVTYQGYSPCQLTWGRNNMLIQQQLVEVTQKNLQYLPESEEEDSSDSDYEYNDDELMYDDCIIGGMPLH</sequence>
<keyword evidence="2 7" id="KW-0040">ANK repeat</keyword>
<name>A0A974C9S8_XENLA</name>
<reference evidence="9" key="1">
    <citation type="journal article" date="2016" name="Nature">
        <title>Genome evolution in the allotetraploid frog Xenopus laevis.</title>
        <authorList>
            <person name="Session A.M."/>
            <person name="Uno Y."/>
            <person name="Kwon T."/>
            <person name="Chapman J.A."/>
            <person name="Toyoda A."/>
            <person name="Takahashi S."/>
            <person name="Fukui A."/>
            <person name="Hikosaka A."/>
            <person name="Suzuki A."/>
            <person name="Kondo M."/>
            <person name="van Heeringen S.J."/>
            <person name="Quigley I."/>
            <person name="Heinz S."/>
            <person name="Ogino H."/>
            <person name="Ochi H."/>
            <person name="Hellsten U."/>
            <person name="Lyons J.B."/>
            <person name="Simakov O."/>
            <person name="Putnam N."/>
            <person name="Stites J."/>
            <person name="Kuroki Y."/>
            <person name="Tanaka T."/>
            <person name="Michiue T."/>
            <person name="Watanabe M."/>
            <person name="Bogdanovic O."/>
            <person name="Lister R."/>
            <person name="Georgiou G."/>
            <person name="Paranjpe S.S."/>
            <person name="van Kruijsbergen I."/>
            <person name="Shu S."/>
            <person name="Carlson J."/>
            <person name="Kinoshita T."/>
            <person name="Ohta Y."/>
            <person name="Mawaribuchi S."/>
            <person name="Jenkins J."/>
            <person name="Grimwood J."/>
            <person name="Schmutz J."/>
            <person name="Mitros T."/>
            <person name="Mozaffari S.V."/>
            <person name="Suzuki Y."/>
            <person name="Haramoto Y."/>
            <person name="Yamamoto T.S."/>
            <person name="Takagi C."/>
            <person name="Heald R."/>
            <person name="Miller K."/>
            <person name="Haudenschild C."/>
            <person name="Kitzman J."/>
            <person name="Nakayama T."/>
            <person name="Izutsu Y."/>
            <person name="Robert J."/>
            <person name="Fortriede J."/>
            <person name="Burns K."/>
            <person name="Lotay V."/>
            <person name="Karimi K."/>
            <person name="Yasuoka Y."/>
            <person name="Dichmann D.S."/>
            <person name="Flajnik M.F."/>
            <person name="Houston D.W."/>
            <person name="Shendure J."/>
            <person name="DuPasquier L."/>
            <person name="Vize P.D."/>
            <person name="Zorn A.M."/>
            <person name="Ito M."/>
            <person name="Marcotte E.M."/>
            <person name="Wallingford J.B."/>
            <person name="Ito Y."/>
            <person name="Asashima M."/>
            <person name="Ueno N."/>
            <person name="Matsuda Y."/>
            <person name="Veenstra G.J."/>
            <person name="Fujiyama A."/>
            <person name="Harland R.M."/>
            <person name="Taira M."/>
            <person name="Rokhsar D.S."/>
        </authorList>
    </citation>
    <scope>NUCLEOTIDE SEQUENCE [LARGE SCALE GENOMIC DNA]</scope>
    <source>
        <strain evidence="9">J</strain>
    </source>
</reference>
<evidence type="ECO:0000313" key="8">
    <source>
        <dbReference type="EMBL" id="OCT68670.1"/>
    </source>
</evidence>
<evidence type="ECO:0000256" key="7">
    <source>
        <dbReference type="PROSITE-ProRule" id="PRU00023"/>
    </source>
</evidence>
<dbReference type="AlphaFoldDB" id="A0A974C9S8"/>
<dbReference type="PANTHER" id="PTHR46680:SF1">
    <property type="entry name" value="NF-KAPPA-B INHIBITOR ALPHA"/>
    <property type="match status" value="1"/>
</dbReference>
<dbReference type="Gene3D" id="1.25.40.20">
    <property type="entry name" value="Ankyrin repeat-containing domain"/>
    <property type="match status" value="1"/>
</dbReference>
<dbReference type="PRINTS" id="PR01415">
    <property type="entry name" value="ANKYRIN"/>
</dbReference>
<dbReference type="GO" id="GO:0051059">
    <property type="term" value="F:NF-kappaB binding"/>
    <property type="evidence" value="ECO:0007669"/>
    <property type="project" value="TreeGrafter"/>
</dbReference>
<dbReference type="InterPro" id="IPR051070">
    <property type="entry name" value="NF-kappa-B_inhibitor"/>
</dbReference>
<dbReference type="Pfam" id="PF12796">
    <property type="entry name" value="Ank_2"/>
    <property type="match status" value="2"/>
</dbReference>
<dbReference type="Pfam" id="PF00023">
    <property type="entry name" value="Ank"/>
    <property type="match status" value="1"/>
</dbReference>
<comment type="function">
    <text evidence="6">Inhibits the activity of dimeric NF-kappa-B/REL complexes by trapping REL (RELA/p65 and NFKB1/p50) dimers in the cytoplasm by masking their nuclear localization signals. On cellular stimulation by immune and pro-inflammatory responses, becomes phosphorylated promoting ubiquitination and degradation, enabling the dimeric RELA to translocate to the nucleus and activate transcription.</text>
</comment>
<feature type="repeat" description="ANK" evidence="7">
    <location>
        <begin position="184"/>
        <end position="216"/>
    </location>
</feature>
<evidence type="ECO:0000256" key="4">
    <source>
        <dbReference type="ARBA" id="ARBA00041123"/>
    </source>
</evidence>
<comment type="similarity">
    <text evidence="3">Belongs to the NF-kappa-B inhibitor family.</text>
</comment>
<dbReference type="InterPro" id="IPR036770">
    <property type="entry name" value="Ankyrin_rpt-contain_sf"/>
</dbReference>
<protein>
    <recommendedName>
        <fullName evidence="4">NF-kappa-B inhibitor alpha</fullName>
    </recommendedName>
    <alternativeName>
        <fullName evidence="5">I-kappa-B-alpha</fullName>
    </alternativeName>
</protein>
<dbReference type="PROSITE" id="PS50088">
    <property type="entry name" value="ANK_REPEAT"/>
    <property type="match status" value="3"/>
</dbReference>
<dbReference type="OMA" id="EIRIQPQ"/>
<accession>A0A974C9S8</accession>
<dbReference type="GO" id="GO:0071356">
    <property type="term" value="P:cellular response to tumor necrosis factor"/>
    <property type="evidence" value="ECO:0007669"/>
    <property type="project" value="TreeGrafter"/>
</dbReference>
<dbReference type="PROSITE" id="PS50297">
    <property type="entry name" value="ANK_REP_REGION"/>
    <property type="match status" value="3"/>
</dbReference>
<evidence type="ECO:0000256" key="6">
    <source>
        <dbReference type="ARBA" id="ARBA00045368"/>
    </source>
</evidence>
<feature type="repeat" description="ANK" evidence="7">
    <location>
        <begin position="113"/>
        <end position="145"/>
    </location>
</feature>
<evidence type="ECO:0000313" key="9">
    <source>
        <dbReference type="Proteomes" id="UP000694892"/>
    </source>
</evidence>
<feature type="repeat" description="ANK" evidence="7">
    <location>
        <begin position="218"/>
        <end position="250"/>
    </location>
</feature>
<dbReference type="EMBL" id="CM004480">
    <property type="protein sequence ID" value="OCT68670.1"/>
    <property type="molecule type" value="Genomic_DNA"/>
</dbReference>
<evidence type="ECO:0000256" key="5">
    <source>
        <dbReference type="ARBA" id="ARBA00041987"/>
    </source>
</evidence>
<evidence type="ECO:0000256" key="3">
    <source>
        <dbReference type="ARBA" id="ARBA00038439"/>
    </source>
</evidence>
<keyword evidence="1" id="KW-0677">Repeat</keyword>
<dbReference type="GO" id="GO:0034142">
    <property type="term" value="P:toll-like receptor 4 signaling pathway"/>
    <property type="evidence" value="ECO:0007669"/>
    <property type="project" value="TreeGrafter"/>
</dbReference>
<evidence type="ECO:0000256" key="2">
    <source>
        <dbReference type="ARBA" id="ARBA00023043"/>
    </source>
</evidence>